<feature type="non-terminal residue" evidence="4">
    <location>
        <position position="1"/>
    </location>
</feature>
<dbReference type="InterPro" id="IPR038601">
    <property type="entry name" value="MttB-like_sf"/>
</dbReference>
<proteinExistence type="inferred from homology"/>
<sequence length="132" mass="14889">LELGITFDLTQLVMDNEIAKMVSRAVKGISINDENMGLDVIKQVGPGGNFLSREHTLRHMKEQSHSRLIDRKMWATWENNGGKDFVQRAHEELLSILKNHKPEPLPAGVPGALHSIVENAEKEILEREKGMK</sequence>
<organism evidence="4">
    <name type="scientific">marine sediment metagenome</name>
    <dbReference type="NCBI Taxonomy" id="412755"/>
    <lineage>
        <taxon>unclassified sequences</taxon>
        <taxon>metagenomes</taxon>
        <taxon>ecological metagenomes</taxon>
    </lineage>
</organism>
<protein>
    <recommendedName>
        <fullName evidence="5">Trimethylamine methyltransferase</fullName>
    </recommendedName>
</protein>
<dbReference type="GO" id="GO:0008168">
    <property type="term" value="F:methyltransferase activity"/>
    <property type="evidence" value="ECO:0007669"/>
    <property type="project" value="UniProtKB-KW"/>
</dbReference>
<evidence type="ECO:0000256" key="2">
    <source>
        <dbReference type="ARBA" id="ARBA00022603"/>
    </source>
</evidence>
<comment type="similarity">
    <text evidence="1">Belongs to the trimethylamine methyltransferase family.</text>
</comment>
<keyword evidence="3" id="KW-0808">Transferase</keyword>
<keyword evidence="2" id="KW-0489">Methyltransferase</keyword>
<dbReference type="EMBL" id="BARV01011956">
    <property type="protein sequence ID" value="GAI14091.1"/>
    <property type="molecule type" value="Genomic_DNA"/>
</dbReference>
<evidence type="ECO:0000256" key="3">
    <source>
        <dbReference type="ARBA" id="ARBA00022679"/>
    </source>
</evidence>
<reference evidence="4" key="1">
    <citation type="journal article" date="2014" name="Front. Microbiol.">
        <title>High frequency of phylogenetically diverse reductive dehalogenase-homologous genes in deep subseafloor sedimentary metagenomes.</title>
        <authorList>
            <person name="Kawai M."/>
            <person name="Futagami T."/>
            <person name="Toyoda A."/>
            <person name="Takaki Y."/>
            <person name="Nishi S."/>
            <person name="Hori S."/>
            <person name="Arai W."/>
            <person name="Tsubouchi T."/>
            <person name="Morono Y."/>
            <person name="Uchiyama I."/>
            <person name="Ito T."/>
            <person name="Fujiyama A."/>
            <person name="Inagaki F."/>
            <person name="Takami H."/>
        </authorList>
    </citation>
    <scope>NUCLEOTIDE SEQUENCE</scope>
    <source>
        <strain evidence="4">Expedition CK06-06</strain>
    </source>
</reference>
<gene>
    <name evidence="4" type="ORF">S06H3_22387</name>
</gene>
<evidence type="ECO:0000256" key="1">
    <source>
        <dbReference type="ARBA" id="ARBA00007137"/>
    </source>
</evidence>
<dbReference type="AlphaFoldDB" id="X1M7P3"/>
<accession>X1M7P3</accession>
<dbReference type="Gene3D" id="3.20.20.480">
    <property type="entry name" value="Trimethylamine methyltransferase-like"/>
    <property type="match status" value="1"/>
</dbReference>
<evidence type="ECO:0000313" key="4">
    <source>
        <dbReference type="EMBL" id="GAI14091.1"/>
    </source>
</evidence>
<dbReference type="InterPro" id="IPR010426">
    <property type="entry name" value="MTTB_MeTrfase"/>
</dbReference>
<name>X1M7P3_9ZZZZ</name>
<comment type="caution">
    <text evidence="4">The sequence shown here is derived from an EMBL/GenBank/DDBJ whole genome shotgun (WGS) entry which is preliminary data.</text>
</comment>
<dbReference type="GO" id="GO:0015948">
    <property type="term" value="P:methanogenesis"/>
    <property type="evidence" value="ECO:0007669"/>
    <property type="project" value="InterPro"/>
</dbReference>
<evidence type="ECO:0008006" key="5">
    <source>
        <dbReference type="Google" id="ProtNLM"/>
    </source>
</evidence>
<dbReference type="Pfam" id="PF06253">
    <property type="entry name" value="MTTB"/>
    <property type="match status" value="1"/>
</dbReference>
<dbReference type="GO" id="GO:0032259">
    <property type="term" value="P:methylation"/>
    <property type="evidence" value="ECO:0007669"/>
    <property type="project" value="UniProtKB-KW"/>
</dbReference>